<dbReference type="AlphaFoldDB" id="A0A1X6YQR3"/>
<reference evidence="5" key="1">
    <citation type="submission" date="2017-03" db="EMBL/GenBank/DDBJ databases">
        <authorList>
            <person name="Rodrigo-Torres L."/>
            <person name="Arahal R.D."/>
            <person name="Lucena T."/>
        </authorList>
    </citation>
    <scope>NUCLEOTIDE SEQUENCE [LARGE SCALE GENOMIC DNA]</scope>
    <source>
        <strain evidence="5">CECT 7751</strain>
    </source>
</reference>
<dbReference type="Pfam" id="PF03237">
    <property type="entry name" value="Terminase_6N"/>
    <property type="match status" value="1"/>
</dbReference>
<dbReference type="Gene3D" id="3.40.50.300">
    <property type="entry name" value="P-loop containing nucleotide triphosphate hydrolases"/>
    <property type="match status" value="1"/>
</dbReference>
<gene>
    <name evidence="4" type="ORF">PSM7751_01091</name>
</gene>
<dbReference type="EMBL" id="FWFN01000002">
    <property type="protein sequence ID" value="SLN27931.1"/>
    <property type="molecule type" value="Genomic_DNA"/>
</dbReference>
<evidence type="ECO:0000256" key="1">
    <source>
        <dbReference type="ARBA" id="ARBA00022612"/>
    </source>
</evidence>
<dbReference type="Pfam" id="PF17289">
    <property type="entry name" value="Terminase_6C"/>
    <property type="match status" value="1"/>
</dbReference>
<dbReference type="InterPro" id="IPR035421">
    <property type="entry name" value="Terminase_6C"/>
</dbReference>
<proteinExistence type="predicted"/>
<dbReference type="Proteomes" id="UP000193963">
    <property type="component" value="Unassembled WGS sequence"/>
</dbReference>
<sequence>MEYDSGTGQGAGETKSTSMPQGLRSGAAWIASADADVQKRFLDDLDEGELRALPFLFEFWAMPHQLPPEGTWRSWVILGGRGAGKSRAGSEWVRAQVEGARPCDPGRCSRLALVGETYDQVRDVMIFGESGILACSPPDRRPEWQASRRRLVWPNGAEAMAFSAGDPEALRGPQFDGAWVDELAKWKRAEATWDMLQFALRLGEDPRVCVTTTPRNVGVLKRLLDSPSTVTTHAPTEANRANLAESFLEEVRARYAGTRMGRQELDGLMMGEAEGALWTGAMLAAAQVDAVPELDRVVVAVDPPVTGHAGSDECGIVVAGLRARGPVQDWRAYVLEDASLRAASPVQWAEAAIAAMERHGADRIVAEVNQGGDLVEAVVRQVDPLVPLKQVRAVRGKAARAEPVAALYEQGRVLHVRGLGALEDQLAQMTRQGWEGLGSPDRLDALVWALHELMLSAAPRKKPQLRVL</sequence>
<accession>A0A1X6YQR3</accession>
<protein>
    <submittedName>
        <fullName evidence="4">Terminase-like family protein</fullName>
    </submittedName>
</protein>
<keyword evidence="5" id="KW-1185">Reference proteome</keyword>
<keyword evidence="1" id="KW-1188">Viral release from host cell</keyword>
<feature type="domain" description="Terminase large subunit gp17-like C-terminal" evidence="3">
    <location>
        <begin position="300"/>
        <end position="452"/>
    </location>
</feature>
<evidence type="ECO:0000313" key="5">
    <source>
        <dbReference type="Proteomes" id="UP000193963"/>
    </source>
</evidence>
<evidence type="ECO:0000313" key="4">
    <source>
        <dbReference type="EMBL" id="SLN27931.1"/>
    </source>
</evidence>
<dbReference type="InterPro" id="IPR027417">
    <property type="entry name" value="P-loop_NTPase"/>
</dbReference>
<organism evidence="4 5">
    <name type="scientific">Pseudooceanicola marinus</name>
    <dbReference type="NCBI Taxonomy" id="396013"/>
    <lineage>
        <taxon>Bacteria</taxon>
        <taxon>Pseudomonadati</taxon>
        <taxon>Pseudomonadota</taxon>
        <taxon>Alphaproteobacteria</taxon>
        <taxon>Rhodobacterales</taxon>
        <taxon>Paracoccaceae</taxon>
        <taxon>Pseudooceanicola</taxon>
    </lineage>
</organism>
<evidence type="ECO:0000259" key="3">
    <source>
        <dbReference type="Pfam" id="PF17289"/>
    </source>
</evidence>
<evidence type="ECO:0000256" key="2">
    <source>
        <dbReference type="SAM" id="MobiDB-lite"/>
    </source>
</evidence>
<name>A0A1X6YQR3_9RHOB</name>
<feature type="region of interest" description="Disordered" evidence="2">
    <location>
        <begin position="1"/>
        <end position="21"/>
    </location>
</feature>